<sequence>MECISKQAYYNTNTGHIALVSLSDVCDQRLMKAVHSASRIPKNLKIDVIIRPEDFDKVLQTARIACSVEIVEKLDANWLFLDCIDDAAVNKKSEESWIMATCISTIAIFVCAGIAICCCLIFRPFPPLRRRNHQIKKLESVTDSMQENNINQEAVHEPIDLTDQKYSEKFE</sequence>
<keyword evidence="1" id="KW-0472">Membrane</keyword>
<organism evidence="4">
    <name type="scientific">Thelazia callipaeda</name>
    <name type="common">Oriental eyeworm</name>
    <name type="synonym">Parasitic nematode</name>
    <dbReference type="NCBI Taxonomy" id="103827"/>
    <lineage>
        <taxon>Eukaryota</taxon>
        <taxon>Metazoa</taxon>
        <taxon>Ecdysozoa</taxon>
        <taxon>Nematoda</taxon>
        <taxon>Chromadorea</taxon>
        <taxon>Rhabditida</taxon>
        <taxon>Spirurina</taxon>
        <taxon>Spiruromorpha</taxon>
        <taxon>Thelazioidea</taxon>
        <taxon>Thelaziidae</taxon>
        <taxon>Thelazia</taxon>
    </lineage>
</organism>
<dbReference type="Proteomes" id="UP000276776">
    <property type="component" value="Unassembled WGS sequence"/>
</dbReference>
<reference evidence="4" key="1">
    <citation type="submission" date="2017-02" db="UniProtKB">
        <authorList>
            <consortium name="WormBaseParasite"/>
        </authorList>
    </citation>
    <scope>IDENTIFICATION</scope>
</reference>
<feature type="transmembrane region" description="Helical" evidence="1">
    <location>
        <begin position="97"/>
        <end position="122"/>
    </location>
</feature>
<keyword evidence="1" id="KW-1133">Transmembrane helix</keyword>
<dbReference type="AlphaFoldDB" id="A0A0N5CQV8"/>
<evidence type="ECO:0000256" key="1">
    <source>
        <dbReference type="SAM" id="Phobius"/>
    </source>
</evidence>
<dbReference type="EMBL" id="UYYF01000586">
    <property type="protein sequence ID" value="VDM98664.1"/>
    <property type="molecule type" value="Genomic_DNA"/>
</dbReference>
<evidence type="ECO:0000313" key="4">
    <source>
        <dbReference type="WBParaSite" id="TCLT_0000260801-mRNA-1"/>
    </source>
</evidence>
<proteinExistence type="predicted"/>
<dbReference type="WBParaSite" id="TCLT_0000260801-mRNA-1">
    <property type="protein sequence ID" value="TCLT_0000260801-mRNA-1"/>
    <property type="gene ID" value="TCLT_0000260801"/>
</dbReference>
<keyword evidence="3" id="KW-1185">Reference proteome</keyword>
<accession>A0A0N5CQV8</accession>
<name>A0A0N5CQV8_THECL</name>
<gene>
    <name evidence="2" type="ORF">TCLT_LOCUS2609</name>
</gene>
<keyword evidence="1" id="KW-0812">Transmembrane</keyword>
<reference evidence="2 3" key="2">
    <citation type="submission" date="2018-11" db="EMBL/GenBank/DDBJ databases">
        <authorList>
            <consortium name="Pathogen Informatics"/>
        </authorList>
    </citation>
    <scope>NUCLEOTIDE SEQUENCE [LARGE SCALE GENOMIC DNA]</scope>
</reference>
<evidence type="ECO:0000313" key="3">
    <source>
        <dbReference type="Proteomes" id="UP000276776"/>
    </source>
</evidence>
<protein>
    <submittedName>
        <fullName evidence="4">Col_cuticle_N domain-containing protein</fullName>
    </submittedName>
</protein>
<evidence type="ECO:0000313" key="2">
    <source>
        <dbReference type="EMBL" id="VDM98664.1"/>
    </source>
</evidence>